<keyword evidence="5" id="KW-1185">Reference proteome</keyword>
<accession>D7CUC4</accession>
<name>D7CUC4_TRURR</name>
<reference evidence="5" key="1">
    <citation type="submission" date="2010-05" db="EMBL/GenBank/DDBJ databases">
        <title>The complete genome of Truepera radiovictris DSM 17093.</title>
        <authorList>
            <consortium name="US DOE Joint Genome Institute (JGI-PGF)"/>
            <person name="Lucas S."/>
            <person name="Copeland A."/>
            <person name="Lapidus A."/>
            <person name="Glavina del Rio T."/>
            <person name="Dalin E."/>
            <person name="Tice H."/>
            <person name="Bruce D."/>
            <person name="Goodwin L."/>
            <person name="Pitluck S."/>
            <person name="Kyrpides N."/>
            <person name="Mavromatis K."/>
            <person name="Ovchinnikova G."/>
            <person name="Munk A.C."/>
            <person name="Detter J.C."/>
            <person name="Han C."/>
            <person name="Tapia R."/>
            <person name="Land M."/>
            <person name="Hauser L."/>
            <person name="Markowitz V."/>
            <person name="Cheng J.-F."/>
            <person name="Hugenholtz P."/>
            <person name="Woyke T."/>
            <person name="Wu D."/>
            <person name="Tindall B."/>
            <person name="Pomrenke H.G."/>
            <person name="Brambilla E."/>
            <person name="Klenk H.-P."/>
            <person name="Eisen J.A."/>
        </authorList>
    </citation>
    <scope>NUCLEOTIDE SEQUENCE [LARGE SCALE GENOMIC DNA]</scope>
    <source>
        <strain evidence="5">DSM 17093 / CIP 108686 / LMG 22925 / RQ-24</strain>
    </source>
</reference>
<feature type="transmembrane region" description="Helical" evidence="2">
    <location>
        <begin position="38"/>
        <end position="57"/>
    </location>
</feature>
<sequence length="269" mass="29725">MWGETATAFARCFQPNLSYLPLFEGHTWYGSLVTELPLFPLPNIVVFPGMTLPLFIFEERYKRMVRLCVEQNQRRLVIVLAKQGASVSDSGVHEICYDVGSYADILSVAENPDGTFHILTHGQERCRVAVSRSESVGAGHAPLHFTRNLPYPLARDDPNLERLAAWDALEVFRSYSEVFFPTEVLEQIESALPDDLLFQASFICANLRAPAEARQRMLEAPSLIARFGAAQETMQALLKAHRRDAQDAGGALDEEGAEPSSGSGGTPQA</sequence>
<evidence type="ECO:0000313" key="5">
    <source>
        <dbReference type="Proteomes" id="UP000000379"/>
    </source>
</evidence>
<dbReference type="Proteomes" id="UP000000379">
    <property type="component" value="Chromosome"/>
</dbReference>
<dbReference type="eggNOG" id="COG2802">
    <property type="taxonomic scope" value="Bacteria"/>
</dbReference>
<dbReference type="EMBL" id="CP002049">
    <property type="protein sequence ID" value="ADI15709.1"/>
    <property type="molecule type" value="Genomic_DNA"/>
</dbReference>
<dbReference type="PANTHER" id="PTHR46732">
    <property type="entry name" value="ATP-DEPENDENT PROTEASE LA (LON) DOMAIN PROTEIN"/>
    <property type="match status" value="1"/>
</dbReference>
<dbReference type="SMART" id="SM00464">
    <property type="entry name" value="LON"/>
    <property type="match status" value="1"/>
</dbReference>
<evidence type="ECO:0000313" key="4">
    <source>
        <dbReference type="EMBL" id="ADI15709.1"/>
    </source>
</evidence>
<feature type="domain" description="Lon N-terminal" evidence="3">
    <location>
        <begin position="36"/>
        <end position="238"/>
    </location>
</feature>
<organism evidence="4 5">
    <name type="scientific">Truepera radiovictrix (strain DSM 17093 / CIP 108686 / LMG 22925 / RQ-24)</name>
    <dbReference type="NCBI Taxonomy" id="649638"/>
    <lineage>
        <taxon>Bacteria</taxon>
        <taxon>Thermotogati</taxon>
        <taxon>Deinococcota</taxon>
        <taxon>Deinococci</taxon>
        <taxon>Trueperales</taxon>
        <taxon>Trueperaceae</taxon>
        <taxon>Truepera</taxon>
    </lineage>
</organism>
<dbReference type="InterPro" id="IPR003111">
    <property type="entry name" value="Lon_prtase_N"/>
</dbReference>
<keyword evidence="2" id="KW-0812">Transmembrane</keyword>
<dbReference type="PROSITE" id="PS51787">
    <property type="entry name" value="LON_N"/>
    <property type="match status" value="1"/>
</dbReference>
<evidence type="ECO:0000256" key="2">
    <source>
        <dbReference type="SAM" id="Phobius"/>
    </source>
</evidence>
<reference evidence="4 5" key="2">
    <citation type="journal article" date="2011" name="Stand. Genomic Sci.">
        <title>Complete genome sequence of Truepera radiovictrix type strain (RQ-24).</title>
        <authorList>
            <person name="Ivanova N."/>
            <person name="Rohde C."/>
            <person name="Munk C."/>
            <person name="Nolan M."/>
            <person name="Lucas S."/>
            <person name="Del Rio T.G."/>
            <person name="Tice H."/>
            <person name="Deshpande S."/>
            <person name="Cheng J.F."/>
            <person name="Tapia R."/>
            <person name="Han C."/>
            <person name="Goodwin L."/>
            <person name="Pitluck S."/>
            <person name="Liolios K."/>
            <person name="Mavromatis K."/>
            <person name="Mikhailova N."/>
            <person name="Pati A."/>
            <person name="Chen A."/>
            <person name="Palaniappan K."/>
            <person name="Land M."/>
            <person name="Hauser L."/>
            <person name="Chang Y.J."/>
            <person name="Jeffries C.D."/>
            <person name="Brambilla E."/>
            <person name="Rohde M."/>
            <person name="Goker M."/>
            <person name="Tindall B.J."/>
            <person name="Woyke T."/>
            <person name="Bristow J."/>
            <person name="Eisen J.A."/>
            <person name="Markowitz V."/>
            <person name="Hugenholtz P."/>
            <person name="Kyrpides N.C."/>
            <person name="Klenk H.P."/>
            <person name="Lapidus A."/>
        </authorList>
    </citation>
    <scope>NUCLEOTIDE SEQUENCE [LARGE SCALE GENOMIC DNA]</scope>
    <source>
        <strain evidence="5">DSM 17093 / CIP 108686 / LMG 22925 / RQ-24</strain>
    </source>
</reference>
<keyword evidence="2" id="KW-0472">Membrane</keyword>
<keyword evidence="2" id="KW-1133">Transmembrane helix</keyword>
<evidence type="ECO:0000259" key="3">
    <source>
        <dbReference type="PROSITE" id="PS51787"/>
    </source>
</evidence>
<dbReference type="STRING" id="649638.Trad_2603"/>
<dbReference type="InterPro" id="IPR015947">
    <property type="entry name" value="PUA-like_sf"/>
</dbReference>
<protein>
    <submittedName>
        <fullName evidence="4">Peptidase S16 lon domain protein</fullName>
    </submittedName>
</protein>
<evidence type="ECO:0000256" key="1">
    <source>
        <dbReference type="SAM" id="MobiDB-lite"/>
    </source>
</evidence>
<dbReference type="PANTHER" id="PTHR46732:SF8">
    <property type="entry name" value="ATP-DEPENDENT PROTEASE LA (LON) DOMAIN PROTEIN"/>
    <property type="match status" value="1"/>
</dbReference>
<dbReference type="AlphaFoldDB" id="D7CUC4"/>
<dbReference type="HOGENOM" id="CLU_048359_1_1_0"/>
<dbReference type="KEGG" id="tra:Trad_2603"/>
<dbReference type="SUPFAM" id="SSF88697">
    <property type="entry name" value="PUA domain-like"/>
    <property type="match status" value="1"/>
</dbReference>
<dbReference type="Pfam" id="PF02190">
    <property type="entry name" value="LON_substr_bdg"/>
    <property type="match status" value="1"/>
</dbReference>
<dbReference type="Gene3D" id="2.30.130.40">
    <property type="entry name" value="LON domain-like"/>
    <property type="match status" value="1"/>
</dbReference>
<gene>
    <name evidence="4" type="ordered locus">Trad_2603</name>
</gene>
<dbReference type="InterPro" id="IPR046336">
    <property type="entry name" value="Lon_prtase_N_sf"/>
</dbReference>
<proteinExistence type="predicted"/>
<feature type="region of interest" description="Disordered" evidence="1">
    <location>
        <begin position="240"/>
        <end position="269"/>
    </location>
</feature>